<dbReference type="Pfam" id="PF08132">
    <property type="entry name" value="AdoMetDC_leader"/>
    <property type="match status" value="1"/>
</dbReference>
<accession>A0A1Z5RNI5</accession>
<name>A0A1Z5RNI5_SORBI</name>
<organism evidence="1 2">
    <name type="scientific">Sorghum bicolor</name>
    <name type="common">Sorghum</name>
    <name type="synonym">Sorghum vulgare</name>
    <dbReference type="NCBI Taxonomy" id="4558"/>
    <lineage>
        <taxon>Eukaryota</taxon>
        <taxon>Viridiplantae</taxon>
        <taxon>Streptophyta</taxon>
        <taxon>Embryophyta</taxon>
        <taxon>Tracheophyta</taxon>
        <taxon>Spermatophyta</taxon>
        <taxon>Magnoliopsida</taxon>
        <taxon>Liliopsida</taxon>
        <taxon>Poales</taxon>
        <taxon>Poaceae</taxon>
        <taxon>PACMAD clade</taxon>
        <taxon>Panicoideae</taxon>
        <taxon>Andropogonodae</taxon>
        <taxon>Andropogoneae</taxon>
        <taxon>Sorghinae</taxon>
        <taxon>Sorghum</taxon>
    </lineage>
</organism>
<dbReference type="PANTHER" id="PTHR35727:SF7">
    <property type="entry name" value="S-ADENOSYLMETHIONINE DECARBOXYLASE PROENZYME"/>
    <property type="match status" value="1"/>
</dbReference>
<dbReference type="OrthoDB" id="1068353at2759"/>
<dbReference type="InParanoid" id="A0A1Z5RNI5"/>
<evidence type="ECO:0000313" key="2">
    <source>
        <dbReference type="Proteomes" id="UP000000768"/>
    </source>
</evidence>
<evidence type="ECO:0008006" key="3">
    <source>
        <dbReference type="Google" id="ProtNLM"/>
    </source>
</evidence>
<protein>
    <recommendedName>
        <fullName evidence="3">S-adenosylmethionine decarboxylase proenzyme</fullName>
    </recommendedName>
</protein>
<sequence length="51" mass="5458">MESKGGKKKSSSSRSSLMYEAPLGYSIEDLRPAGGIKKFSAAYSNCARKPS</sequence>
<gene>
    <name evidence="1" type="ORF">SORBI_3004G211866</name>
</gene>
<dbReference type="Proteomes" id="UP000000768">
    <property type="component" value="Chromosome 4"/>
</dbReference>
<dbReference type="eggNOG" id="ENOG502S799">
    <property type="taxonomic scope" value="Eukaryota"/>
</dbReference>
<reference evidence="1 2" key="1">
    <citation type="journal article" date="2009" name="Nature">
        <title>The Sorghum bicolor genome and the diversification of grasses.</title>
        <authorList>
            <person name="Paterson A.H."/>
            <person name="Bowers J.E."/>
            <person name="Bruggmann R."/>
            <person name="Dubchak I."/>
            <person name="Grimwood J."/>
            <person name="Gundlach H."/>
            <person name="Haberer G."/>
            <person name="Hellsten U."/>
            <person name="Mitros T."/>
            <person name="Poliakov A."/>
            <person name="Schmutz J."/>
            <person name="Spannagl M."/>
            <person name="Tang H."/>
            <person name="Wang X."/>
            <person name="Wicker T."/>
            <person name="Bharti A.K."/>
            <person name="Chapman J."/>
            <person name="Feltus F.A."/>
            <person name="Gowik U."/>
            <person name="Grigoriev I.V."/>
            <person name="Lyons E."/>
            <person name="Maher C.A."/>
            <person name="Martis M."/>
            <person name="Narechania A."/>
            <person name="Otillar R.P."/>
            <person name="Penning B.W."/>
            <person name="Salamov A.A."/>
            <person name="Wang Y."/>
            <person name="Zhang L."/>
            <person name="Carpita N.C."/>
            <person name="Freeling M."/>
            <person name="Gingle A.R."/>
            <person name="Hash C.T."/>
            <person name="Keller B."/>
            <person name="Klein P."/>
            <person name="Kresovich S."/>
            <person name="McCann M.C."/>
            <person name="Ming R."/>
            <person name="Peterson D.G."/>
            <person name="Mehboob-ur-Rahman"/>
            <person name="Ware D."/>
            <person name="Westhoff P."/>
            <person name="Mayer K.F."/>
            <person name="Messing J."/>
            <person name="Rokhsar D.S."/>
        </authorList>
    </citation>
    <scope>NUCLEOTIDE SEQUENCE [LARGE SCALE GENOMIC DNA]</scope>
    <source>
        <strain evidence="2">cv. BTx623</strain>
    </source>
</reference>
<dbReference type="PANTHER" id="PTHR35727">
    <property type="entry name" value="BNAA05G33520D PROTEIN"/>
    <property type="match status" value="1"/>
</dbReference>
<dbReference type="EMBL" id="CM000763">
    <property type="protein sequence ID" value="OQU85294.1"/>
    <property type="molecule type" value="Genomic_DNA"/>
</dbReference>
<dbReference type="KEGG" id="sbi:8059669"/>
<dbReference type="STRING" id="4558.A0A1Z5RNI5"/>
<proteinExistence type="predicted"/>
<dbReference type="InterPro" id="IPR012511">
    <property type="entry name" value="AdoMetDC_leader"/>
</dbReference>
<dbReference type="AlphaFoldDB" id="A0A1Z5RNI5"/>
<evidence type="ECO:0000313" key="1">
    <source>
        <dbReference type="EMBL" id="OQU85294.1"/>
    </source>
</evidence>
<keyword evidence="2" id="KW-1185">Reference proteome</keyword>
<dbReference type="OMA" id="SSWQYES"/>
<dbReference type="Gramene" id="OQU85294">
    <property type="protein sequence ID" value="OQU85294"/>
    <property type="gene ID" value="SORBI_3004G211866"/>
</dbReference>
<reference evidence="2" key="2">
    <citation type="journal article" date="2018" name="Plant J.">
        <title>The Sorghum bicolor reference genome: improved assembly, gene annotations, a transcriptome atlas, and signatures of genome organization.</title>
        <authorList>
            <person name="McCormick R.F."/>
            <person name="Truong S.K."/>
            <person name="Sreedasyam A."/>
            <person name="Jenkins J."/>
            <person name="Shu S."/>
            <person name="Sims D."/>
            <person name="Kennedy M."/>
            <person name="Amirebrahimi M."/>
            <person name="Weers B.D."/>
            <person name="McKinley B."/>
            <person name="Mattison A."/>
            <person name="Morishige D.T."/>
            <person name="Grimwood J."/>
            <person name="Schmutz J."/>
            <person name="Mullet J.E."/>
        </authorList>
    </citation>
    <scope>NUCLEOTIDE SEQUENCE [LARGE SCALE GENOMIC DNA]</scope>
    <source>
        <strain evidence="2">cv. BTx623</strain>
    </source>
</reference>